<dbReference type="Proteomes" id="UP000522720">
    <property type="component" value="Unassembled WGS sequence"/>
</dbReference>
<dbReference type="PANTHER" id="PTHR37038">
    <property type="entry name" value="TRANSCRIPTIONAL REGULATOR-RELATED"/>
    <property type="match status" value="1"/>
</dbReference>
<dbReference type="InterPro" id="IPR011990">
    <property type="entry name" value="TPR-like_helical_dom_sf"/>
</dbReference>
<evidence type="ECO:0000313" key="3">
    <source>
        <dbReference type="Proteomes" id="UP000522720"/>
    </source>
</evidence>
<keyword evidence="3" id="KW-1185">Reference proteome</keyword>
<dbReference type="Pfam" id="PF21259">
    <property type="entry name" value="Rgg_C"/>
    <property type="match status" value="1"/>
</dbReference>
<dbReference type="Gene3D" id="1.25.40.10">
    <property type="entry name" value="Tetratricopeptide repeat domain"/>
    <property type="match status" value="1"/>
</dbReference>
<comment type="caution">
    <text evidence="2">The sequence shown here is derived from an EMBL/GenBank/DDBJ whole genome shotgun (WGS) entry which is preliminary data.</text>
</comment>
<dbReference type="InterPro" id="IPR010982">
    <property type="entry name" value="Lambda_DNA-bd_dom_sf"/>
</dbReference>
<name>A0A7X6N0B0_9STRE</name>
<gene>
    <name evidence="2" type="ORF">HF992_07425</name>
</gene>
<protein>
    <recommendedName>
        <fullName evidence="1">HTH cro/C1-type domain-containing protein</fullName>
    </recommendedName>
</protein>
<feature type="domain" description="HTH cro/C1-type" evidence="1">
    <location>
        <begin position="12"/>
        <end position="65"/>
    </location>
</feature>
<evidence type="ECO:0000313" key="2">
    <source>
        <dbReference type="EMBL" id="NKZ20666.1"/>
    </source>
</evidence>
<evidence type="ECO:0000259" key="1">
    <source>
        <dbReference type="PROSITE" id="PS50943"/>
    </source>
</evidence>
<dbReference type="PROSITE" id="PS50943">
    <property type="entry name" value="HTH_CROC1"/>
    <property type="match status" value="1"/>
</dbReference>
<dbReference type="InterPro" id="IPR010057">
    <property type="entry name" value="Transcription_activator_Rgg_C"/>
</dbReference>
<dbReference type="AlphaFoldDB" id="A0A7X6N0B0"/>
<dbReference type="RefSeq" id="WP_168549415.1">
    <property type="nucleotide sequence ID" value="NZ_JAAXPR010000012.1"/>
</dbReference>
<organism evidence="2 3">
    <name type="scientific">Streptococcus ovuberis</name>
    <dbReference type="NCBI Taxonomy" id="1936207"/>
    <lineage>
        <taxon>Bacteria</taxon>
        <taxon>Bacillati</taxon>
        <taxon>Bacillota</taxon>
        <taxon>Bacilli</taxon>
        <taxon>Lactobacillales</taxon>
        <taxon>Streptococcaceae</taxon>
        <taxon>Streptococcus</taxon>
    </lineage>
</organism>
<dbReference type="SMART" id="SM00530">
    <property type="entry name" value="HTH_XRE"/>
    <property type="match status" value="1"/>
</dbReference>
<dbReference type="CDD" id="cd00093">
    <property type="entry name" value="HTH_XRE"/>
    <property type="match status" value="1"/>
</dbReference>
<dbReference type="InterPro" id="IPR001387">
    <property type="entry name" value="Cro/C1-type_HTH"/>
</dbReference>
<accession>A0A7X6N0B0</accession>
<proteinExistence type="predicted"/>
<sequence>MSQSVTSFGAAFRKLRQQRGYKLKEAAGDIVSPQFLSRFERDLAGISVDKFSRLLVRIGASWNDFLRCYNGDCLTHLISTLENFKEFYDSKDFYQFAQVAKQSVEESYRDHPLMKQLITGVINVHLAILNQEVSKCKRELDALKLYLSSIDTWGDLEWFIYSFMVDECPMAMIQFRTEQAIGFLRTSRLTTLTPKGIMTIIFHGIRVLCLHRFLDVAEEMVCLLKKELKRSKYKTYVVEHLALKCYVALILVLKNRPEGLKLAKKCITIFEVLENDLDISHLTLSKNLFFAFIEKHRDKSIPFDW</sequence>
<dbReference type="InterPro" id="IPR053163">
    <property type="entry name" value="HTH-type_regulator_Rgg"/>
</dbReference>
<reference evidence="2 3" key="1">
    <citation type="submission" date="2020-04" db="EMBL/GenBank/DDBJ databases">
        <title>MicrobeNet Type strains.</title>
        <authorList>
            <person name="Nicholson A.C."/>
        </authorList>
    </citation>
    <scope>NUCLEOTIDE SEQUENCE [LARGE SCALE GENOMIC DNA]</scope>
    <source>
        <strain evidence="2 3">CCUG 69612</strain>
    </source>
</reference>
<dbReference type="SUPFAM" id="SSF47413">
    <property type="entry name" value="lambda repressor-like DNA-binding domains"/>
    <property type="match status" value="1"/>
</dbReference>
<dbReference type="EMBL" id="JAAXPR010000012">
    <property type="protein sequence ID" value="NKZ20666.1"/>
    <property type="molecule type" value="Genomic_DNA"/>
</dbReference>
<dbReference type="GO" id="GO:0003677">
    <property type="term" value="F:DNA binding"/>
    <property type="evidence" value="ECO:0007669"/>
    <property type="project" value="InterPro"/>
</dbReference>